<dbReference type="AlphaFoldDB" id="A0A0B2UJE6"/>
<dbReference type="STRING" id="1354746.A0A0B2UJE6"/>
<dbReference type="GO" id="GO:0048471">
    <property type="term" value="C:perinuclear region of cytoplasm"/>
    <property type="evidence" value="ECO:0007669"/>
    <property type="project" value="UniProtKB-SubCell"/>
</dbReference>
<dbReference type="GO" id="GO:0008270">
    <property type="term" value="F:zinc ion binding"/>
    <property type="evidence" value="ECO:0007669"/>
    <property type="project" value="UniProtKB-KW"/>
</dbReference>
<keyword evidence="6" id="KW-0862">Zinc</keyword>
<accession>A0A0B2UJE6</accession>
<dbReference type="VEuPathDB" id="MicrosporidiaDB:M896_080740"/>
<dbReference type="HOGENOM" id="CLU_017172_0_0_1"/>
<dbReference type="PANTHER" id="PTHR12710">
    <property type="entry name" value="NUCLEAR PROTEIN LOCALIZATION 4"/>
    <property type="match status" value="1"/>
</dbReference>
<protein>
    <recommendedName>
        <fullName evidence="3">Nuclear protein localization protein 4</fullName>
    </recommendedName>
</protein>
<dbReference type="GO" id="GO:0006511">
    <property type="term" value="P:ubiquitin-dependent protein catabolic process"/>
    <property type="evidence" value="ECO:0007669"/>
    <property type="project" value="InterPro"/>
</dbReference>
<evidence type="ECO:0000256" key="6">
    <source>
        <dbReference type="ARBA" id="ARBA00022833"/>
    </source>
</evidence>
<comment type="caution">
    <text evidence="9">The sequence shown here is derived from an EMBL/GenBank/DDBJ whole genome shotgun (WGS) entry which is preliminary data.</text>
</comment>
<name>A0A0B2UJE6_9MICR</name>
<evidence type="ECO:0000313" key="9">
    <source>
        <dbReference type="EMBL" id="KHN69339.1"/>
    </source>
</evidence>
<dbReference type="InterPro" id="IPR007717">
    <property type="entry name" value="NPL4_C"/>
</dbReference>
<reference evidence="9 10" key="1">
    <citation type="journal article" date="2014" name="MBio">
        <title>The Ordospora colligata genome; evolution of extreme reduction in microsporidia and host-to-parasite horizontal gene transfer.</title>
        <authorList>
            <person name="Pombert J.-F."/>
            <person name="Haag K.L."/>
            <person name="Beidas S."/>
            <person name="Ebert D."/>
            <person name="Keeling P.J."/>
        </authorList>
    </citation>
    <scope>NUCLEOTIDE SEQUENCE [LARGE SCALE GENOMIC DNA]</scope>
    <source>
        <strain evidence="9 10">OC4</strain>
    </source>
</reference>
<dbReference type="CDD" id="cd08061">
    <property type="entry name" value="MPN_NPL4"/>
    <property type="match status" value="1"/>
</dbReference>
<sequence>MILIVRGPHGQRRVQVEDAQAIGPQLKKTFEVVSLRIFMQPDAVEEVDIEQSPDALELKNGSVMYVQYDVHVSIPNDNRSEPVPQDLLVSEGSTRKRTTERGIHRGRDEMMCQHDSRAMCSHCAPLDPWDERYHKENMIKYLSFGSYKEMMKSNKKEMCAESYIVVVCSDHGQNTRCTRCQERSIILMPQTFRMIDHVEFDGQHHVENFIKGWKDSRRQRFGFLVGKYIGYDLVPLGMKAVVSGIWEPEQENYPDGFVLLDESNDFLHGSGLEVIGMIYTDIHMEGGEMMSDKLARDYFLSSLEIQFIATMQQKHPYVIADGNKKDEFGSRFVTIVATADTEGNVVLMEYQVSTQCMALVKENAILATEEPRMFMAAKDIVYRTKSNAEMVKANPYFPGDFFIVRLTHGCLHTPMFSNEEYVPGKMSRKRMAEFFEGDFSMYKLSSFSLLMKLRGVFGKWKELFKSIVENDSRMFEEVLSSKEFKGFATELDKYACKSWACSRCTFINEGGPNECNICGTEKM</sequence>
<dbReference type="PROSITE" id="PS50199">
    <property type="entry name" value="ZF_RANBP2_2"/>
    <property type="match status" value="1"/>
</dbReference>
<dbReference type="InterPro" id="IPR001876">
    <property type="entry name" value="Znf_RanBP2"/>
</dbReference>
<keyword evidence="5 7" id="KW-0863">Zinc-finger</keyword>
<keyword evidence="4" id="KW-0479">Metal-binding</keyword>
<dbReference type="GO" id="GO:0031965">
    <property type="term" value="C:nuclear membrane"/>
    <property type="evidence" value="ECO:0007669"/>
    <property type="project" value="UniProtKB-SubCell"/>
</dbReference>
<evidence type="ECO:0000313" key="10">
    <source>
        <dbReference type="Proteomes" id="UP000031056"/>
    </source>
</evidence>
<comment type="subcellular location">
    <subcellularLocation>
        <location evidence="2">Cytoplasm</location>
        <location evidence="2">Perinuclear region</location>
    </subcellularLocation>
    <subcellularLocation>
        <location evidence="1">Nucleus membrane</location>
        <topology evidence="1">Peripheral membrane protein</topology>
        <orientation evidence="1">Cytoplasmic side</orientation>
    </subcellularLocation>
</comment>
<keyword evidence="10" id="KW-1185">Reference proteome</keyword>
<evidence type="ECO:0000256" key="2">
    <source>
        <dbReference type="ARBA" id="ARBA00004556"/>
    </source>
</evidence>
<dbReference type="GO" id="GO:0031625">
    <property type="term" value="F:ubiquitin protein ligase binding"/>
    <property type="evidence" value="ECO:0007669"/>
    <property type="project" value="TreeGrafter"/>
</dbReference>
<dbReference type="InParanoid" id="A0A0B2UJE6"/>
<organism evidence="9 10">
    <name type="scientific">Ordospora colligata OC4</name>
    <dbReference type="NCBI Taxonomy" id="1354746"/>
    <lineage>
        <taxon>Eukaryota</taxon>
        <taxon>Fungi</taxon>
        <taxon>Fungi incertae sedis</taxon>
        <taxon>Microsporidia</taxon>
        <taxon>Ordosporidae</taxon>
        <taxon>Ordospora</taxon>
    </lineage>
</organism>
<dbReference type="InterPro" id="IPR016563">
    <property type="entry name" value="Npl4"/>
</dbReference>
<dbReference type="OrthoDB" id="10251089at2759"/>
<evidence type="ECO:0000256" key="5">
    <source>
        <dbReference type="ARBA" id="ARBA00022771"/>
    </source>
</evidence>
<dbReference type="SMART" id="SM00547">
    <property type="entry name" value="ZnF_RBZ"/>
    <property type="match status" value="1"/>
</dbReference>
<dbReference type="EMBL" id="JOKQ01000008">
    <property type="protein sequence ID" value="KHN69339.1"/>
    <property type="molecule type" value="Genomic_DNA"/>
</dbReference>
<dbReference type="Pfam" id="PF05021">
    <property type="entry name" value="NPL4"/>
    <property type="match status" value="1"/>
</dbReference>
<dbReference type="RefSeq" id="XP_014563381.1">
    <property type="nucleotide sequence ID" value="XM_014707895.1"/>
</dbReference>
<dbReference type="InterPro" id="IPR007716">
    <property type="entry name" value="NPL4_Zn-bd_put"/>
</dbReference>
<evidence type="ECO:0000256" key="7">
    <source>
        <dbReference type="PROSITE-ProRule" id="PRU00322"/>
    </source>
</evidence>
<dbReference type="PANTHER" id="PTHR12710:SF0">
    <property type="entry name" value="NUCLEAR PROTEIN LOCALIZATION PROTEIN 4 HOMOLOG"/>
    <property type="match status" value="1"/>
</dbReference>
<dbReference type="FunCoup" id="A0A0B2UJE6">
    <property type="interactions" value="234"/>
</dbReference>
<dbReference type="Pfam" id="PF05020">
    <property type="entry name" value="zf-NPL4"/>
    <property type="match status" value="1"/>
</dbReference>
<gene>
    <name evidence="9" type="ORF">M896_080740</name>
</gene>
<evidence type="ECO:0000256" key="4">
    <source>
        <dbReference type="ARBA" id="ARBA00022723"/>
    </source>
</evidence>
<dbReference type="GO" id="GO:0043130">
    <property type="term" value="F:ubiquitin binding"/>
    <property type="evidence" value="ECO:0007669"/>
    <property type="project" value="TreeGrafter"/>
</dbReference>
<dbReference type="GeneID" id="26262114"/>
<evidence type="ECO:0000259" key="8">
    <source>
        <dbReference type="PROSITE" id="PS50199"/>
    </source>
</evidence>
<evidence type="ECO:0000256" key="3">
    <source>
        <dbReference type="ARBA" id="ARBA00019709"/>
    </source>
</evidence>
<dbReference type="PIRSF" id="PIRSF010052">
    <property type="entry name" value="Polyub_prc_Npl4"/>
    <property type="match status" value="1"/>
</dbReference>
<evidence type="ECO:0000256" key="1">
    <source>
        <dbReference type="ARBA" id="ARBA00004335"/>
    </source>
</evidence>
<proteinExistence type="predicted"/>
<feature type="domain" description="RanBP2-type" evidence="8">
    <location>
        <begin position="493"/>
        <end position="523"/>
    </location>
</feature>
<dbReference type="PROSITE" id="PS01358">
    <property type="entry name" value="ZF_RANBP2_1"/>
    <property type="match status" value="1"/>
</dbReference>
<dbReference type="Proteomes" id="UP000031056">
    <property type="component" value="Unassembled WGS sequence"/>
</dbReference>